<gene>
    <name evidence="1" type="ORF">GCM10010521_16120</name>
</gene>
<name>A0ABP6MZI4_9ACTN</name>
<dbReference type="EMBL" id="BAAAVM010000018">
    <property type="protein sequence ID" value="GAA3130844.1"/>
    <property type="molecule type" value="Genomic_DNA"/>
</dbReference>
<dbReference type="Proteomes" id="UP001500893">
    <property type="component" value="Unassembled WGS sequence"/>
</dbReference>
<sequence>MRGQFCDGPQTRIEITKKTNDHIPSWWNGTKTARDKYGHLQYGSWGYKVPWEKYRRRGDGCNGGTLVDSGTATLPTKETGWRYWETSS</sequence>
<accession>A0ABP6MZI4</accession>
<evidence type="ECO:0000313" key="1">
    <source>
        <dbReference type="EMBL" id="GAA3130844.1"/>
    </source>
</evidence>
<evidence type="ECO:0000313" key="2">
    <source>
        <dbReference type="Proteomes" id="UP001500893"/>
    </source>
</evidence>
<comment type="caution">
    <text evidence="1">The sequence shown here is derived from an EMBL/GenBank/DDBJ whole genome shotgun (WGS) entry which is preliminary data.</text>
</comment>
<keyword evidence="2" id="KW-1185">Reference proteome</keyword>
<reference evidence="2" key="1">
    <citation type="journal article" date="2019" name="Int. J. Syst. Evol. Microbiol.">
        <title>The Global Catalogue of Microorganisms (GCM) 10K type strain sequencing project: providing services to taxonomists for standard genome sequencing and annotation.</title>
        <authorList>
            <consortium name="The Broad Institute Genomics Platform"/>
            <consortium name="The Broad Institute Genome Sequencing Center for Infectious Disease"/>
            <person name="Wu L."/>
            <person name="Ma J."/>
        </authorList>
    </citation>
    <scope>NUCLEOTIDE SEQUENCE [LARGE SCALE GENOMIC DNA]</scope>
    <source>
        <strain evidence="2">JCM 11574</strain>
    </source>
</reference>
<protein>
    <submittedName>
        <fullName evidence="1">Uncharacterized protein</fullName>
    </submittedName>
</protein>
<organism evidence="1 2">
    <name type="scientific">Streptomyces rameus</name>
    <dbReference type="NCBI Taxonomy" id="68261"/>
    <lineage>
        <taxon>Bacteria</taxon>
        <taxon>Bacillati</taxon>
        <taxon>Actinomycetota</taxon>
        <taxon>Actinomycetes</taxon>
        <taxon>Kitasatosporales</taxon>
        <taxon>Streptomycetaceae</taxon>
        <taxon>Streptomyces</taxon>
    </lineage>
</organism>
<proteinExistence type="predicted"/>